<evidence type="ECO:0000313" key="1">
    <source>
        <dbReference type="EMBL" id="QNB48362.1"/>
    </source>
</evidence>
<gene>
    <name evidence="1" type="ORF">BR63_09125</name>
</gene>
<dbReference type="OrthoDB" id="9761532at2"/>
<reference evidence="1 2" key="1">
    <citation type="journal article" date="2019" name="Front. Microbiol.">
        <title>Thermoanaerosceptrum fracticalcis gen. nov. sp. nov., a Novel Fumarate-Fermenting Microorganism From a Deep Fractured Carbonate Aquifer of the US Great Basin.</title>
        <authorList>
            <person name="Hamilton-Brehm S.D."/>
            <person name="Stewart L.E."/>
            <person name="Zavarin M."/>
            <person name="Caldwell M."/>
            <person name="Lawson P.A."/>
            <person name="Onstott T.C."/>
            <person name="Grzymski J."/>
            <person name="Neveux I."/>
            <person name="Lollar B.S."/>
            <person name="Russell C.E."/>
            <person name="Moser D.P."/>
        </authorList>
    </citation>
    <scope>NUCLEOTIDE SEQUENCE [LARGE SCALE GENOMIC DNA]</scope>
    <source>
        <strain evidence="1 2">DRI-13</strain>
    </source>
</reference>
<keyword evidence="1" id="KW-0378">Hydrolase</keyword>
<dbReference type="Gene3D" id="3.40.630.10">
    <property type="entry name" value="Zn peptidases"/>
    <property type="match status" value="1"/>
</dbReference>
<evidence type="ECO:0000313" key="2">
    <source>
        <dbReference type="Proteomes" id="UP000515847"/>
    </source>
</evidence>
<keyword evidence="2" id="KW-1185">Reference proteome</keyword>
<sequence>MFEKLVSFVRKLGYDNVDIELKGCVEPSKTPVDTPYLPLIEEATRETYGEYILYPSRPSTAPDYLWTNVLGLPAIQVRWGDADSGNHAPNEHLAIETYLKGIELTSRVIRVIGEKDL</sequence>
<protein>
    <submittedName>
        <fullName evidence="1">M20/M25/M40 family metallo-hydrolase</fullName>
    </submittedName>
</protein>
<dbReference type="Proteomes" id="UP000515847">
    <property type="component" value="Chromosome"/>
</dbReference>
<dbReference type="KEGG" id="tfr:BR63_09125"/>
<proteinExistence type="predicted"/>
<organism evidence="1 2">
    <name type="scientific">Thermanaerosceptrum fracticalcis</name>
    <dbReference type="NCBI Taxonomy" id="1712410"/>
    <lineage>
        <taxon>Bacteria</taxon>
        <taxon>Bacillati</taxon>
        <taxon>Bacillota</taxon>
        <taxon>Clostridia</taxon>
        <taxon>Eubacteriales</taxon>
        <taxon>Peptococcaceae</taxon>
        <taxon>Thermanaerosceptrum</taxon>
    </lineage>
</organism>
<dbReference type="GO" id="GO:0016787">
    <property type="term" value="F:hydrolase activity"/>
    <property type="evidence" value="ECO:0007669"/>
    <property type="project" value="UniProtKB-KW"/>
</dbReference>
<dbReference type="AlphaFoldDB" id="A0A7G6E8F8"/>
<dbReference type="EMBL" id="CP045798">
    <property type="protein sequence ID" value="QNB48362.1"/>
    <property type="molecule type" value="Genomic_DNA"/>
</dbReference>
<dbReference type="Gene3D" id="3.30.70.360">
    <property type="match status" value="1"/>
</dbReference>
<name>A0A7G6E8F8_THEFR</name>
<accession>A0A7G6E8F8</accession>
<dbReference type="SUPFAM" id="SSF53187">
    <property type="entry name" value="Zn-dependent exopeptidases"/>
    <property type="match status" value="1"/>
</dbReference>